<dbReference type="Gene3D" id="3.30.70.1280">
    <property type="entry name" value="SP0830-like domains"/>
    <property type="match status" value="1"/>
</dbReference>
<dbReference type="Pfam" id="PF08002">
    <property type="entry name" value="DUF1697"/>
    <property type="match status" value="1"/>
</dbReference>
<gene>
    <name evidence="1" type="ORF">GGR30_001154</name>
</gene>
<reference evidence="1 2" key="1">
    <citation type="submission" date="2020-08" db="EMBL/GenBank/DDBJ databases">
        <title>Genomic Encyclopedia of Type Strains, Phase IV (KMG-IV): sequencing the most valuable type-strain genomes for metagenomic binning, comparative biology and taxonomic classification.</title>
        <authorList>
            <person name="Goeker M."/>
        </authorList>
    </citation>
    <scope>NUCLEOTIDE SEQUENCE [LARGE SCALE GENOMIC DNA]</scope>
    <source>
        <strain evidence="1 2">DSM 28101</strain>
    </source>
</reference>
<evidence type="ECO:0000313" key="2">
    <source>
        <dbReference type="Proteomes" id="UP000530571"/>
    </source>
</evidence>
<sequence length="173" mass="18048">MTVFIGLLRAVNVGGTGKLAMADLKALCLEAGFSDVSTYIQSGNVVFSTTLGENEAANLLDETLAAHMGKAPGVFLRTHVELAALLSACPFADKPGNKVSVFFFEKPFDPTALATMTAPAGEEAAVIGREVHVHYPEGMGRSKLKLAGLSKGTARNLNTLRKLEAMAGALLAG</sequence>
<accession>A0A7W6P8Z2</accession>
<dbReference type="RefSeq" id="WP_183483464.1">
    <property type="nucleotide sequence ID" value="NZ_JACIDZ010000003.1"/>
</dbReference>
<dbReference type="PIRSF" id="PIRSF008502">
    <property type="entry name" value="UCP008502"/>
    <property type="match status" value="1"/>
</dbReference>
<protein>
    <submittedName>
        <fullName evidence="1">Uncharacterized protein (DUF1697 family)</fullName>
    </submittedName>
</protein>
<dbReference type="PANTHER" id="PTHR36439:SF1">
    <property type="entry name" value="DUF1697 DOMAIN-CONTAINING PROTEIN"/>
    <property type="match status" value="1"/>
</dbReference>
<evidence type="ECO:0000313" key="1">
    <source>
        <dbReference type="EMBL" id="MBB4121240.1"/>
    </source>
</evidence>
<dbReference type="Proteomes" id="UP000530571">
    <property type="component" value="Unassembled WGS sequence"/>
</dbReference>
<name>A0A7W6P8Z2_9HYPH</name>
<dbReference type="InterPro" id="IPR012545">
    <property type="entry name" value="DUF1697"/>
</dbReference>
<dbReference type="PANTHER" id="PTHR36439">
    <property type="entry name" value="BLL4334 PROTEIN"/>
    <property type="match status" value="1"/>
</dbReference>
<comment type="caution">
    <text evidence="1">The sequence shown here is derived from an EMBL/GenBank/DDBJ whole genome shotgun (WGS) entry which is preliminary data.</text>
</comment>
<dbReference type="EMBL" id="JACIDZ010000003">
    <property type="protein sequence ID" value="MBB4121240.1"/>
    <property type="molecule type" value="Genomic_DNA"/>
</dbReference>
<dbReference type="SUPFAM" id="SSF160379">
    <property type="entry name" value="SP0830-like"/>
    <property type="match status" value="1"/>
</dbReference>
<organism evidence="1 2">
    <name type="scientific">Martelella radicis</name>
    <dbReference type="NCBI Taxonomy" id="1397476"/>
    <lineage>
        <taxon>Bacteria</taxon>
        <taxon>Pseudomonadati</taxon>
        <taxon>Pseudomonadota</taxon>
        <taxon>Alphaproteobacteria</taxon>
        <taxon>Hyphomicrobiales</taxon>
        <taxon>Aurantimonadaceae</taxon>
        <taxon>Martelella</taxon>
    </lineage>
</organism>
<proteinExistence type="predicted"/>
<dbReference type="AlphaFoldDB" id="A0A7W6P8Z2"/>
<keyword evidence="2" id="KW-1185">Reference proteome</keyword>